<keyword evidence="3" id="KW-1185">Reference proteome</keyword>
<feature type="region of interest" description="Disordered" evidence="1">
    <location>
        <begin position="25"/>
        <end position="76"/>
    </location>
</feature>
<dbReference type="Gramene" id="ONIVA11G05030.1">
    <property type="protein sequence ID" value="ONIVA11G05030.1"/>
    <property type="gene ID" value="ONIVA11G05030"/>
</dbReference>
<feature type="compositionally biased region" description="Basic and acidic residues" evidence="1">
    <location>
        <begin position="53"/>
        <end position="69"/>
    </location>
</feature>
<evidence type="ECO:0000313" key="2">
    <source>
        <dbReference type="EnsemblPlants" id="ONIVA11G05030.1"/>
    </source>
</evidence>
<protein>
    <submittedName>
        <fullName evidence="2">Uncharacterized protein</fullName>
    </submittedName>
</protein>
<organism evidence="2">
    <name type="scientific">Oryza nivara</name>
    <name type="common">Indian wild rice</name>
    <name type="synonym">Oryza sativa f. spontanea</name>
    <dbReference type="NCBI Taxonomy" id="4536"/>
    <lineage>
        <taxon>Eukaryota</taxon>
        <taxon>Viridiplantae</taxon>
        <taxon>Streptophyta</taxon>
        <taxon>Embryophyta</taxon>
        <taxon>Tracheophyta</taxon>
        <taxon>Spermatophyta</taxon>
        <taxon>Magnoliopsida</taxon>
        <taxon>Liliopsida</taxon>
        <taxon>Poales</taxon>
        <taxon>Poaceae</taxon>
        <taxon>BOP clade</taxon>
        <taxon>Oryzoideae</taxon>
        <taxon>Oryzeae</taxon>
        <taxon>Oryzinae</taxon>
        <taxon>Oryza</taxon>
    </lineage>
</organism>
<dbReference type="AlphaFoldDB" id="A0A0E0IYZ0"/>
<dbReference type="EnsemblPlants" id="ONIVA11G05030.1">
    <property type="protein sequence ID" value="ONIVA11G05030.1"/>
    <property type="gene ID" value="ONIVA11G05030"/>
</dbReference>
<dbReference type="OMA" id="WRCRSEG"/>
<accession>A0A0E0IYZ0</accession>
<sequence length="152" mass="15775">MEEAASERMAAMAMTVTRAWRCRSEGRCTASTPPPTKKLTTATAGMPNSHPHQRADVDGRDAQRGRGEVVEVEDPAALVDEAAAAASSRSGGKGKATAVEEEEVNGFFMEEEVGAVLNASSIGVASSDSSTGELVIGEGGAFSSLQATFQRK</sequence>
<proteinExistence type="predicted"/>
<evidence type="ECO:0000256" key="1">
    <source>
        <dbReference type="SAM" id="MobiDB-lite"/>
    </source>
</evidence>
<dbReference type="HOGENOM" id="CLU_1828254_0_0_1"/>
<dbReference type="Proteomes" id="UP000006591">
    <property type="component" value="Chromosome 11"/>
</dbReference>
<evidence type="ECO:0000313" key="3">
    <source>
        <dbReference type="Proteomes" id="UP000006591"/>
    </source>
</evidence>
<reference evidence="2" key="1">
    <citation type="submission" date="2015-04" db="UniProtKB">
        <authorList>
            <consortium name="EnsemblPlants"/>
        </authorList>
    </citation>
    <scope>IDENTIFICATION</scope>
    <source>
        <strain evidence="2">SL10</strain>
    </source>
</reference>
<name>A0A0E0IYZ0_ORYNI</name>
<reference evidence="2" key="2">
    <citation type="submission" date="2018-04" db="EMBL/GenBank/DDBJ databases">
        <title>OnivRS2 (Oryza nivara Reference Sequence Version 2).</title>
        <authorList>
            <person name="Zhang J."/>
            <person name="Kudrna D."/>
            <person name="Lee S."/>
            <person name="Talag J."/>
            <person name="Rajasekar S."/>
            <person name="Welchert J."/>
            <person name="Hsing Y.-I."/>
            <person name="Wing R.A."/>
        </authorList>
    </citation>
    <scope>NUCLEOTIDE SEQUENCE [LARGE SCALE GENOMIC DNA]</scope>
    <source>
        <strain evidence="2">SL10</strain>
    </source>
</reference>